<reference evidence="1" key="1">
    <citation type="submission" date="2019-06" db="EMBL/GenBank/DDBJ databases">
        <authorList>
            <person name="Zheng W."/>
        </authorList>
    </citation>
    <scope>NUCLEOTIDE SEQUENCE</scope>
    <source>
        <strain evidence="1">QDHG01</strain>
    </source>
</reference>
<organism evidence="1 2">
    <name type="scientific">Halteria grandinella</name>
    <dbReference type="NCBI Taxonomy" id="5974"/>
    <lineage>
        <taxon>Eukaryota</taxon>
        <taxon>Sar</taxon>
        <taxon>Alveolata</taxon>
        <taxon>Ciliophora</taxon>
        <taxon>Intramacronucleata</taxon>
        <taxon>Spirotrichea</taxon>
        <taxon>Stichotrichia</taxon>
        <taxon>Sporadotrichida</taxon>
        <taxon>Halteriidae</taxon>
        <taxon>Halteria</taxon>
    </lineage>
</organism>
<evidence type="ECO:0000313" key="1">
    <source>
        <dbReference type="EMBL" id="TNV87495.1"/>
    </source>
</evidence>
<proteinExistence type="predicted"/>
<keyword evidence="2" id="KW-1185">Reference proteome</keyword>
<evidence type="ECO:0000313" key="2">
    <source>
        <dbReference type="Proteomes" id="UP000785679"/>
    </source>
</evidence>
<gene>
    <name evidence="1" type="ORF">FGO68_gene13321</name>
</gene>
<name>A0A8J8P7I6_HALGN</name>
<dbReference type="AlphaFoldDB" id="A0A8J8P7I6"/>
<protein>
    <submittedName>
        <fullName evidence="1">Uncharacterized protein</fullName>
    </submittedName>
</protein>
<sequence>MIKTGGTTSWGLPQMKIIQSHHKMRNSSKMYNRFTKMCKVGKICSQMGISGIVPEIQGMVKEILETLLAAQGIVIIIMQLQISLCKQSSSISQHRESERCRTNLGVEAIMPQGII</sequence>
<comment type="caution">
    <text evidence="1">The sequence shown here is derived from an EMBL/GenBank/DDBJ whole genome shotgun (WGS) entry which is preliminary data.</text>
</comment>
<dbReference type="EMBL" id="RRYP01000400">
    <property type="protein sequence ID" value="TNV87495.1"/>
    <property type="molecule type" value="Genomic_DNA"/>
</dbReference>
<accession>A0A8J8P7I6</accession>
<dbReference type="Proteomes" id="UP000785679">
    <property type="component" value="Unassembled WGS sequence"/>
</dbReference>